<dbReference type="PANTHER" id="PTHR43540">
    <property type="entry name" value="PEROXYUREIDOACRYLATE/UREIDOACRYLATE AMIDOHYDROLASE-RELATED"/>
    <property type="match status" value="1"/>
</dbReference>
<organism evidence="3 4">
    <name type="scientific">Nocardia uniformis</name>
    <dbReference type="NCBI Taxonomy" id="53432"/>
    <lineage>
        <taxon>Bacteria</taxon>
        <taxon>Bacillati</taxon>
        <taxon>Actinomycetota</taxon>
        <taxon>Actinomycetes</taxon>
        <taxon>Mycobacteriales</taxon>
        <taxon>Nocardiaceae</taxon>
        <taxon>Nocardia</taxon>
    </lineage>
</organism>
<keyword evidence="4" id="KW-1185">Reference proteome</keyword>
<dbReference type="GO" id="GO:0016787">
    <property type="term" value="F:hydrolase activity"/>
    <property type="evidence" value="ECO:0007669"/>
    <property type="project" value="UniProtKB-KW"/>
</dbReference>
<dbReference type="RefSeq" id="WP_084521215.1">
    <property type="nucleotide sequence ID" value="NZ_JABELX010000001.1"/>
</dbReference>
<evidence type="ECO:0000259" key="2">
    <source>
        <dbReference type="Pfam" id="PF00857"/>
    </source>
</evidence>
<dbReference type="InterPro" id="IPR050272">
    <property type="entry name" value="Isochorismatase-like_hydrls"/>
</dbReference>
<keyword evidence="1 3" id="KW-0378">Hydrolase</keyword>
<dbReference type="Pfam" id="PF00857">
    <property type="entry name" value="Isochorismatase"/>
    <property type="match status" value="1"/>
</dbReference>
<dbReference type="InterPro" id="IPR036380">
    <property type="entry name" value="Isochorismatase-like_sf"/>
</dbReference>
<reference evidence="3 4" key="1">
    <citation type="submission" date="2020-05" db="EMBL/GenBank/DDBJ databases">
        <title>MicrobeNet Type strains.</title>
        <authorList>
            <person name="Nicholson A.C."/>
        </authorList>
    </citation>
    <scope>NUCLEOTIDE SEQUENCE [LARGE SCALE GENOMIC DNA]</scope>
    <source>
        <strain evidence="3 4">JCM 3224</strain>
    </source>
</reference>
<feature type="domain" description="Isochorismatase-like" evidence="2">
    <location>
        <begin position="59"/>
        <end position="234"/>
    </location>
</feature>
<dbReference type="Gene3D" id="3.40.50.850">
    <property type="entry name" value="Isochorismatase-like"/>
    <property type="match status" value="1"/>
</dbReference>
<dbReference type="EMBL" id="JABELX010000001">
    <property type="protein sequence ID" value="NNH68532.1"/>
    <property type="molecule type" value="Genomic_DNA"/>
</dbReference>
<dbReference type="CDD" id="cd00431">
    <property type="entry name" value="cysteine_hydrolases"/>
    <property type="match status" value="1"/>
</dbReference>
<evidence type="ECO:0000256" key="1">
    <source>
        <dbReference type="ARBA" id="ARBA00022801"/>
    </source>
</evidence>
<comment type="caution">
    <text evidence="3">The sequence shown here is derived from an EMBL/GenBank/DDBJ whole genome shotgun (WGS) entry which is preliminary data.</text>
</comment>
<gene>
    <name evidence="3" type="ORF">HLB23_01320</name>
</gene>
<dbReference type="PANTHER" id="PTHR43540:SF6">
    <property type="entry name" value="ISOCHORISMATASE-LIKE DOMAIN-CONTAINING PROTEIN"/>
    <property type="match status" value="1"/>
</dbReference>
<proteinExistence type="predicted"/>
<accession>A0A849BP92</accession>
<evidence type="ECO:0000313" key="4">
    <source>
        <dbReference type="Proteomes" id="UP000586827"/>
    </source>
</evidence>
<dbReference type="AlphaFoldDB" id="A0A849BP92"/>
<evidence type="ECO:0000313" key="3">
    <source>
        <dbReference type="EMBL" id="NNH68532.1"/>
    </source>
</evidence>
<name>A0A849BP92_9NOCA</name>
<dbReference type="Proteomes" id="UP000586827">
    <property type="component" value="Unassembled WGS sequence"/>
</dbReference>
<dbReference type="SUPFAM" id="SSF52499">
    <property type="entry name" value="Isochorismatase-like hydrolases"/>
    <property type="match status" value="1"/>
</dbReference>
<dbReference type="InterPro" id="IPR000868">
    <property type="entry name" value="Isochorismatase-like_dom"/>
</dbReference>
<sequence length="246" mass="26948">MVGSVRGTRLVRDFDSVNAEATARRPENHDWRIEAREYARQEARRGRRFAYPDLVPATTALVVIDMVPFHVADNLYCRGIVPNINRLAATLRTVGGTVAWVLPGTSEPSRAAIEFFGPTIAESFRSSGGFGPPPARLWSELVVDEGDVFVDKTAFSAFFPGRCVLPQHLEQRGIDTVLITGTVTNVCCESSARDASTLGFRVIMVADANAARRDQDHNATLHTIYRSFGDVRPTSDVLGMIRAAGQ</sequence>
<protein>
    <submittedName>
        <fullName evidence="3">Cysteine hydrolase</fullName>
    </submittedName>
</protein>